<proteinExistence type="predicted"/>
<evidence type="ECO:0000259" key="2">
    <source>
        <dbReference type="Pfam" id="PF01548"/>
    </source>
</evidence>
<dbReference type="InterPro" id="IPR002525">
    <property type="entry name" value="Transp_IS110-like_N"/>
</dbReference>
<accession>A0AAX2J303</accession>
<gene>
    <name evidence="3" type="ORF">NCTC10529_00754</name>
</gene>
<dbReference type="GO" id="GO:0003677">
    <property type="term" value="F:DNA binding"/>
    <property type="evidence" value="ECO:0007669"/>
    <property type="project" value="InterPro"/>
</dbReference>
<dbReference type="PANTHER" id="PTHR33055">
    <property type="entry name" value="TRANSPOSASE FOR INSERTION SEQUENCE ELEMENT IS1111A"/>
    <property type="match status" value="1"/>
</dbReference>
<name>A0AAX2J303_KINKI</name>
<dbReference type="PANTHER" id="PTHR33055:SF3">
    <property type="entry name" value="PUTATIVE TRANSPOSASE FOR IS117-RELATED"/>
    <property type="match status" value="1"/>
</dbReference>
<evidence type="ECO:0000313" key="4">
    <source>
        <dbReference type="Proteomes" id="UP000248598"/>
    </source>
</evidence>
<reference evidence="3 4" key="1">
    <citation type="submission" date="2018-06" db="EMBL/GenBank/DDBJ databases">
        <authorList>
            <consortium name="Pathogen Informatics"/>
            <person name="Doyle S."/>
        </authorList>
    </citation>
    <scope>NUCLEOTIDE SEQUENCE [LARGE SCALE GENOMIC DNA]</scope>
    <source>
        <strain evidence="3 4">NCTC10529</strain>
    </source>
</reference>
<dbReference type="AlphaFoldDB" id="A0AAX2J303"/>
<dbReference type="InterPro" id="IPR047650">
    <property type="entry name" value="Transpos_IS110"/>
</dbReference>
<evidence type="ECO:0000313" key="3">
    <source>
        <dbReference type="EMBL" id="SQH24566.1"/>
    </source>
</evidence>
<feature type="coiled-coil region" evidence="1">
    <location>
        <begin position="181"/>
        <end position="208"/>
    </location>
</feature>
<feature type="domain" description="Transposase IS110-like N-terminal" evidence="2">
    <location>
        <begin position="12"/>
        <end position="162"/>
    </location>
</feature>
<dbReference type="RefSeq" id="WP_003785156.1">
    <property type="nucleotide sequence ID" value="NZ_CP091518.1"/>
</dbReference>
<organism evidence="3 4">
    <name type="scientific">Kingella kingae</name>
    <dbReference type="NCBI Taxonomy" id="504"/>
    <lineage>
        <taxon>Bacteria</taxon>
        <taxon>Pseudomonadati</taxon>
        <taxon>Pseudomonadota</taxon>
        <taxon>Betaproteobacteria</taxon>
        <taxon>Neisseriales</taxon>
        <taxon>Neisseriaceae</taxon>
        <taxon>Kingella</taxon>
    </lineage>
</organism>
<sequence length="247" mass="27879">MDHPTLPYTHIIGIDAASQKFDVSWLKDRNKHTYRSKVLENNPAGCLKLLECIRKNITTNLTTVHIIMEATGVYHELLAYFLNDQGVAVSIVNPAYIHSYAQSLGAVHKTDKGDSQIIARFGAERNPAIWQPEPKSVRELKAKLNRLDALKPDLQREDNRLHVAQISGVPDEVILSIHQIRQALTQSIADLEHDMDDHINRHPDLKNDVALLQTIACVGRETSTRMEVLYRSKQFTKASQMTAFLGL</sequence>
<keyword evidence="1" id="KW-0175">Coiled coil</keyword>
<dbReference type="EMBL" id="LS483426">
    <property type="protein sequence ID" value="SQH24566.1"/>
    <property type="molecule type" value="Genomic_DNA"/>
</dbReference>
<dbReference type="GO" id="GO:0004803">
    <property type="term" value="F:transposase activity"/>
    <property type="evidence" value="ECO:0007669"/>
    <property type="project" value="InterPro"/>
</dbReference>
<dbReference type="Pfam" id="PF01548">
    <property type="entry name" value="DEDD_Tnp_IS110"/>
    <property type="match status" value="1"/>
</dbReference>
<dbReference type="GO" id="GO:0006313">
    <property type="term" value="P:DNA transposition"/>
    <property type="evidence" value="ECO:0007669"/>
    <property type="project" value="InterPro"/>
</dbReference>
<dbReference type="Proteomes" id="UP000248598">
    <property type="component" value="Chromosome 1"/>
</dbReference>
<evidence type="ECO:0000256" key="1">
    <source>
        <dbReference type="SAM" id="Coils"/>
    </source>
</evidence>
<dbReference type="GeneID" id="93262064"/>
<protein>
    <submittedName>
        <fullName evidence="3">Transposase</fullName>
    </submittedName>
</protein>